<reference evidence="2" key="2">
    <citation type="submission" date="2020-09" db="EMBL/GenBank/DDBJ databases">
        <authorList>
            <person name="Sun Q."/>
            <person name="Zhou Y."/>
        </authorList>
    </citation>
    <scope>NUCLEOTIDE SEQUENCE</scope>
    <source>
        <strain evidence="2">CGMCC 1.12777</strain>
    </source>
</reference>
<dbReference type="RefSeq" id="WP_188497139.1">
    <property type="nucleotide sequence ID" value="NZ_BMFV01000012.1"/>
</dbReference>
<protein>
    <recommendedName>
        <fullName evidence="4">Lipoprotein</fullName>
    </recommendedName>
</protein>
<evidence type="ECO:0000313" key="2">
    <source>
        <dbReference type="EMBL" id="GGH81175.1"/>
    </source>
</evidence>
<evidence type="ECO:0000313" key="3">
    <source>
        <dbReference type="Proteomes" id="UP000656813"/>
    </source>
</evidence>
<proteinExistence type="predicted"/>
<reference evidence="2" key="1">
    <citation type="journal article" date="2014" name="Int. J. Syst. Evol. Microbiol.">
        <title>Complete genome sequence of Corynebacterium casei LMG S-19264T (=DSM 44701T), isolated from a smear-ripened cheese.</title>
        <authorList>
            <consortium name="US DOE Joint Genome Institute (JGI-PGF)"/>
            <person name="Walter F."/>
            <person name="Albersmeier A."/>
            <person name="Kalinowski J."/>
            <person name="Ruckert C."/>
        </authorList>
    </citation>
    <scope>NUCLEOTIDE SEQUENCE</scope>
    <source>
        <strain evidence="2">CGMCC 1.12777</strain>
    </source>
</reference>
<sequence>MKVLLYSLFISMVILTENVHLASGRTSFPNTSDDGLLTLNDKELIPYFNQTLSPHSKLGETCNKTVSSQEALTKNKTDLSNGPLKKYRIVSYYGHPKSSRMGILGQLSPNELVSRLKKQAQAYSKLDPCHPAIPAIELITTVAQRTPGANGLYYHKTSSADIERYATLAKENGMLLILDVQLGRDSIIHQVQMLNQYLKLPYVSLAIDTEFHVRARQTPGVQLGHVDGNHIQTAVRYINDLIEKNHLPDKVIIVHQFKYGVIGNKHAIKPTNHVEVVLNFDGFGRAKNKKDGYRLLVKNQPVQYGGFKLFYKQDTPLLTPKDVLNLDPTPVFIDYQ</sequence>
<accession>A0A8J2ZVU2</accession>
<gene>
    <name evidence="2" type="ORF">GCM10007096_18670</name>
</gene>
<keyword evidence="1" id="KW-0732">Signal</keyword>
<name>A0A8J2ZVU2_9BACL</name>
<evidence type="ECO:0000256" key="1">
    <source>
        <dbReference type="SAM" id="SignalP"/>
    </source>
</evidence>
<organism evidence="2 3">
    <name type="scientific">Pullulanibacillus pueri</name>
    <dbReference type="NCBI Taxonomy" id="1437324"/>
    <lineage>
        <taxon>Bacteria</taxon>
        <taxon>Bacillati</taxon>
        <taxon>Bacillota</taxon>
        <taxon>Bacilli</taxon>
        <taxon>Bacillales</taxon>
        <taxon>Sporolactobacillaceae</taxon>
        <taxon>Pullulanibacillus</taxon>
    </lineage>
</organism>
<dbReference type="EMBL" id="BMFV01000012">
    <property type="protein sequence ID" value="GGH81175.1"/>
    <property type="molecule type" value="Genomic_DNA"/>
</dbReference>
<dbReference type="AlphaFoldDB" id="A0A8J2ZVU2"/>
<feature type="chain" id="PRO_5039322995" description="Lipoprotein" evidence="1">
    <location>
        <begin position="23"/>
        <end position="336"/>
    </location>
</feature>
<feature type="signal peptide" evidence="1">
    <location>
        <begin position="1"/>
        <end position="22"/>
    </location>
</feature>
<keyword evidence="3" id="KW-1185">Reference proteome</keyword>
<evidence type="ECO:0008006" key="4">
    <source>
        <dbReference type="Google" id="ProtNLM"/>
    </source>
</evidence>
<comment type="caution">
    <text evidence="2">The sequence shown here is derived from an EMBL/GenBank/DDBJ whole genome shotgun (WGS) entry which is preliminary data.</text>
</comment>
<dbReference type="Proteomes" id="UP000656813">
    <property type="component" value="Unassembled WGS sequence"/>
</dbReference>